<dbReference type="EMBL" id="JBBJCI010000227">
    <property type="protein sequence ID" value="KAK7238870.1"/>
    <property type="molecule type" value="Genomic_DNA"/>
</dbReference>
<feature type="signal peptide" evidence="1">
    <location>
        <begin position="1"/>
        <end position="15"/>
    </location>
</feature>
<evidence type="ECO:0000256" key="1">
    <source>
        <dbReference type="SAM" id="SignalP"/>
    </source>
</evidence>
<proteinExistence type="predicted"/>
<organism evidence="2 3">
    <name type="scientific">Aureococcus anophagefferens</name>
    <name type="common">Harmful bloom alga</name>
    <dbReference type="NCBI Taxonomy" id="44056"/>
    <lineage>
        <taxon>Eukaryota</taxon>
        <taxon>Sar</taxon>
        <taxon>Stramenopiles</taxon>
        <taxon>Ochrophyta</taxon>
        <taxon>Pelagophyceae</taxon>
        <taxon>Pelagomonadales</taxon>
        <taxon>Pelagomonadaceae</taxon>
        <taxon>Aureococcus</taxon>
    </lineage>
</organism>
<dbReference type="Proteomes" id="UP001363151">
    <property type="component" value="Unassembled WGS sequence"/>
</dbReference>
<dbReference type="PANTHER" id="PTHR38564">
    <property type="entry name" value="SI:CH73-250A16.5-RELATED"/>
    <property type="match status" value="1"/>
</dbReference>
<protein>
    <submittedName>
        <fullName evidence="2">Uncharacterized protein</fullName>
    </submittedName>
</protein>
<evidence type="ECO:0000313" key="3">
    <source>
        <dbReference type="Proteomes" id="UP001363151"/>
    </source>
</evidence>
<keyword evidence="3" id="KW-1185">Reference proteome</keyword>
<name>A0ABR1FU90_AURAN</name>
<feature type="chain" id="PRO_5045476433" evidence="1">
    <location>
        <begin position="16"/>
        <end position="180"/>
    </location>
</feature>
<accession>A0ABR1FU90</accession>
<gene>
    <name evidence="2" type="ORF">SO694_00026051</name>
</gene>
<comment type="caution">
    <text evidence="2">The sequence shown here is derived from an EMBL/GenBank/DDBJ whole genome shotgun (WGS) entry which is preliminary data.</text>
</comment>
<keyword evidence="1" id="KW-0732">Signal</keyword>
<sequence length="180" mass="18430">MLRLVLALAAYGAAADVCPGSDAWVHASCENTVVFTSTSCADVMTEMKARIAGTASGAWTDPHNGGKYAVASSSATALAGTRTTANGQYTDKFAFSFATVSGGCKLEACSESQVTSVADFSTNYCNLHNLYCGSQDGCTPAGSDYAYTETDVDTSIGASSDKDACLGKSFLRASSKVATA</sequence>
<evidence type="ECO:0000313" key="2">
    <source>
        <dbReference type="EMBL" id="KAK7238870.1"/>
    </source>
</evidence>
<reference evidence="2 3" key="1">
    <citation type="submission" date="2024-03" db="EMBL/GenBank/DDBJ databases">
        <title>Aureococcus anophagefferens CCMP1851 and Kratosvirus quantuckense: Draft genome of a second virus-susceptible host strain in the model system.</title>
        <authorList>
            <person name="Chase E."/>
            <person name="Truchon A.R."/>
            <person name="Schepens W."/>
            <person name="Wilhelm S.W."/>
        </authorList>
    </citation>
    <scope>NUCLEOTIDE SEQUENCE [LARGE SCALE GENOMIC DNA]</scope>
    <source>
        <strain evidence="2 3">CCMP1851</strain>
    </source>
</reference>
<dbReference type="PANTHER" id="PTHR38564:SF2">
    <property type="entry name" value="WU:FC46H12 PRECURSOR"/>
    <property type="match status" value="1"/>
</dbReference>